<dbReference type="PANTHER" id="PTHR43427:SF6">
    <property type="entry name" value="CHLORIDE CHANNEL PROTEIN CLC-E"/>
    <property type="match status" value="1"/>
</dbReference>
<dbReference type="AlphaFoldDB" id="A0A9K3PRN3"/>
<reference evidence="9" key="1">
    <citation type="journal article" date="2021" name="Sci. Rep.">
        <title>Diploid genomic architecture of Nitzschia inconspicua, an elite biomass production diatom.</title>
        <authorList>
            <person name="Oliver A."/>
            <person name="Podell S."/>
            <person name="Pinowska A."/>
            <person name="Traller J.C."/>
            <person name="Smith S.R."/>
            <person name="McClure R."/>
            <person name="Beliaev A."/>
            <person name="Bohutskyi P."/>
            <person name="Hill E.A."/>
            <person name="Rabines A."/>
            <person name="Zheng H."/>
            <person name="Allen L.Z."/>
            <person name="Kuo A."/>
            <person name="Grigoriev I.V."/>
            <person name="Allen A.E."/>
            <person name="Hazlebeck D."/>
            <person name="Allen E.E."/>
        </authorList>
    </citation>
    <scope>NUCLEOTIDE SEQUENCE</scope>
    <source>
        <strain evidence="9">Hildebrandi</strain>
    </source>
</reference>
<evidence type="ECO:0000313" key="9">
    <source>
        <dbReference type="EMBL" id="KAG7357415.1"/>
    </source>
</evidence>
<keyword evidence="4" id="KW-0407">Ion channel</keyword>
<feature type="transmembrane region" description="Helical" evidence="6">
    <location>
        <begin position="286"/>
        <end position="311"/>
    </location>
</feature>
<feature type="region of interest" description="Disordered" evidence="5">
    <location>
        <begin position="613"/>
        <end position="655"/>
    </location>
</feature>
<feature type="transmembrane region" description="Helical" evidence="6">
    <location>
        <begin position="344"/>
        <end position="362"/>
    </location>
</feature>
<dbReference type="PANTHER" id="PTHR43427">
    <property type="entry name" value="CHLORIDE CHANNEL PROTEIN CLC-E"/>
    <property type="match status" value="1"/>
</dbReference>
<evidence type="ECO:0000256" key="3">
    <source>
        <dbReference type="ARBA" id="ARBA00023214"/>
    </source>
</evidence>
<dbReference type="InterPro" id="IPR050368">
    <property type="entry name" value="ClC-type_chloride_channel"/>
</dbReference>
<evidence type="ECO:0000313" key="10">
    <source>
        <dbReference type="Proteomes" id="UP000693970"/>
    </source>
</evidence>
<protein>
    <submittedName>
        <fullName evidence="9">Chloride channel</fullName>
    </submittedName>
</protein>
<evidence type="ECO:0000256" key="6">
    <source>
        <dbReference type="SAM" id="Phobius"/>
    </source>
</evidence>
<feature type="region of interest" description="Disordered" evidence="5">
    <location>
        <begin position="77"/>
        <end position="96"/>
    </location>
</feature>
<keyword evidence="1" id="KW-0813">Transport</keyword>
<keyword evidence="6" id="KW-0472">Membrane</keyword>
<dbReference type="GO" id="GO:0016020">
    <property type="term" value="C:membrane"/>
    <property type="evidence" value="ECO:0007669"/>
    <property type="project" value="InterPro"/>
</dbReference>
<accession>A0A9K3PRN3</accession>
<keyword evidence="7" id="KW-0732">Signal</keyword>
<dbReference type="CDD" id="cd00400">
    <property type="entry name" value="Voltage_gated_ClC"/>
    <property type="match status" value="1"/>
</dbReference>
<feature type="chain" id="PRO_5039844547" evidence="7">
    <location>
        <begin position="22"/>
        <end position="655"/>
    </location>
</feature>
<reference evidence="9" key="2">
    <citation type="submission" date="2021-04" db="EMBL/GenBank/DDBJ databases">
        <authorList>
            <person name="Podell S."/>
        </authorList>
    </citation>
    <scope>NUCLEOTIDE SEQUENCE</scope>
    <source>
        <strain evidence="9">Hildebrandi</strain>
    </source>
</reference>
<evidence type="ECO:0000256" key="2">
    <source>
        <dbReference type="ARBA" id="ARBA00023065"/>
    </source>
</evidence>
<sequence>MRAEWNLLLAVFCWANDAAHGFQGHQRHQSSHNNQIKSSKNVVVLQRRPPPVFSHHKVSRTFRIRLQGTTQDRDAFVSSGEEVNGASSSRDHQHDNTMQRSIKEMETFHSKNVEEEQPTSVKASWSYWSTGSQLVQAGAVGATTGLLVAIFKLSIESVRSACYEQDLWVTYPKLLFVVPTLGGILVGLLLWLGGPFPPGLRGTLQEVDDSQTKDSESNVTDQIQIQGKFVRKSSAAVVTLGTGCSLGPEGPCVEIGMNSARSCLQLIRDGTDDLDDMHAQQSWNRILLSSGAAAGVAAGFNAPIAGVFFALEIMQNAFESIDGQKKDSEDNSQSPLSFTTNTSITPILIASVLSALISQSILGNHLIFKAARGVFIQTPLAELPLYFMLGAMSGLVSFAFSYLAKVSQSFFAGEYGAEPVRKVMSSMPDPVKPAIGGLLCGIVGLYYPQILFFGYETLNPLLKTQAYLPVTLILTLLGMKTLMTAISAGSGLVGGTFAPSLFLGSMTGAAFRHGASEMVKVMNSVDPTVHPVASYVLQTVPFPEFQLATAPAYAMVGAASVLAALFRAPLTATLLLFEVTRNYDVLLPIMASAGVASIVSDILEDTLERRDEMKRRDKDSVSWGDLAGDVKGTGPVPMARPISSLVDEMTSSDSS</sequence>
<keyword evidence="6" id="KW-0812">Transmembrane</keyword>
<keyword evidence="3" id="KW-0868">Chloride</keyword>
<dbReference type="InterPro" id="IPR001807">
    <property type="entry name" value="ClC"/>
</dbReference>
<feature type="transmembrane region" description="Helical" evidence="6">
    <location>
        <begin position="174"/>
        <end position="192"/>
    </location>
</feature>
<keyword evidence="2" id="KW-0406">Ion transport</keyword>
<keyword evidence="10" id="KW-1185">Reference proteome</keyword>
<gene>
    <name evidence="9" type="ORF">IV203_002103</name>
    <name evidence="8" type="ORF">IV203_002439</name>
</gene>
<evidence type="ECO:0000256" key="7">
    <source>
        <dbReference type="SAM" id="SignalP"/>
    </source>
</evidence>
<dbReference type="EMBL" id="JAGRRH010000038">
    <property type="protein sequence ID" value="KAG7339233.1"/>
    <property type="molecule type" value="Genomic_DNA"/>
</dbReference>
<dbReference type="GO" id="GO:0015108">
    <property type="term" value="F:chloride transmembrane transporter activity"/>
    <property type="evidence" value="ECO:0007669"/>
    <property type="project" value="InterPro"/>
</dbReference>
<feature type="transmembrane region" description="Helical" evidence="6">
    <location>
        <begin position="552"/>
        <end position="577"/>
    </location>
</feature>
<dbReference type="EMBL" id="JAGRRH010000015">
    <property type="protein sequence ID" value="KAG7357415.1"/>
    <property type="molecule type" value="Genomic_DNA"/>
</dbReference>
<name>A0A9K3PRN3_9STRA</name>
<organism evidence="9 10">
    <name type="scientific">Nitzschia inconspicua</name>
    <dbReference type="NCBI Taxonomy" id="303405"/>
    <lineage>
        <taxon>Eukaryota</taxon>
        <taxon>Sar</taxon>
        <taxon>Stramenopiles</taxon>
        <taxon>Ochrophyta</taxon>
        <taxon>Bacillariophyta</taxon>
        <taxon>Bacillariophyceae</taxon>
        <taxon>Bacillariophycidae</taxon>
        <taxon>Bacillariales</taxon>
        <taxon>Bacillariaceae</taxon>
        <taxon>Nitzschia</taxon>
    </lineage>
</organism>
<evidence type="ECO:0000256" key="4">
    <source>
        <dbReference type="ARBA" id="ARBA00023303"/>
    </source>
</evidence>
<evidence type="ECO:0000313" key="8">
    <source>
        <dbReference type="EMBL" id="KAG7339233.1"/>
    </source>
</evidence>
<feature type="signal peptide" evidence="7">
    <location>
        <begin position="1"/>
        <end position="21"/>
    </location>
</feature>
<dbReference type="OrthoDB" id="4564at2759"/>
<evidence type="ECO:0000256" key="5">
    <source>
        <dbReference type="SAM" id="MobiDB-lite"/>
    </source>
</evidence>
<keyword evidence="6" id="KW-1133">Transmembrane helix</keyword>
<evidence type="ECO:0000256" key="1">
    <source>
        <dbReference type="ARBA" id="ARBA00022448"/>
    </source>
</evidence>
<feature type="transmembrane region" description="Helical" evidence="6">
    <location>
        <begin position="466"/>
        <end position="486"/>
    </location>
</feature>
<dbReference type="Proteomes" id="UP000693970">
    <property type="component" value="Unassembled WGS sequence"/>
</dbReference>
<proteinExistence type="predicted"/>
<comment type="caution">
    <text evidence="9">The sequence shown here is derived from an EMBL/GenBank/DDBJ whole genome shotgun (WGS) entry which is preliminary data.</text>
</comment>
<feature type="transmembrane region" description="Helical" evidence="6">
    <location>
        <begin position="383"/>
        <end position="404"/>
    </location>
</feature>
<dbReference type="Pfam" id="PF00654">
    <property type="entry name" value="Voltage_CLC"/>
    <property type="match status" value="1"/>
</dbReference>
<feature type="transmembrane region" description="Helical" evidence="6">
    <location>
        <begin position="434"/>
        <end position="454"/>
    </location>
</feature>